<sequence length="73" mass="8050">MGRVEHASCGYSEYAPGCSDWECLVHRLDVATFKGWPTEALQARLDESLSAALDELVSTARSRRAHPSSRTRG</sequence>
<proteinExistence type="predicted"/>
<dbReference type="RefSeq" id="WP_386763612.1">
    <property type="nucleotide sequence ID" value="NZ_JBHSTI010000002.1"/>
</dbReference>
<comment type="caution">
    <text evidence="1">The sequence shown here is derived from an EMBL/GenBank/DDBJ whole genome shotgun (WGS) entry which is preliminary data.</text>
</comment>
<dbReference type="Proteomes" id="UP001596138">
    <property type="component" value="Unassembled WGS sequence"/>
</dbReference>
<gene>
    <name evidence="1" type="ORF">ACFQGU_01670</name>
</gene>
<protein>
    <submittedName>
        <fullName evidence="1">Uncharacterized protein</fullName>
    </submittedName>
</protein>
<evidence type="ECO:0000313" key="2">
    <source>
        <dbReference type="Proteomes" id="UP001596138"/>
    </source>
</evidence>
<keyword evidence="2" id="KW-1185">Reference proteome</keyword>
<evidence type="ECO:0000313" key="1">
    <source>
        <dbReference type="EMBL" id="MFC6236570.1"/>
    </source>
</evidence>
<accession>A0ABW1SX62</accession>
<dbReference type="EMBL" id="JBHSTI010000002">
    <property type="protein sequence ID" value="MFC6236570.1"/>
    <property type="molecule type" value="Genomic_DNA"/>
</dbReference>
<organism evidence="1 2">
    <name type="scientific">Longivirga aurantiaca</name>
    <dbReference type="NCBI Taxonomy" id="1837743"/>
    <lineage>
        <taxon>Bacteria</taxon>
        <taxon>Bacillati</taxon>
        <taxon>Actinomycetota</taxon>
        <taxon>Actinomycetes</taxon>
        <taxon>Sporichthyales</taxon>
        <taxon>Sporichthyaceae</taxon>
        <taxon>Longivirga</taxon>
    </lineage>
</organism>
<reference evidence="2" key="1">
    <citation type="journal article" date="2019" name="Int. J. Syst. Evol. Microbiol.">
        <title>The Global Catalogue of Microorganisms (GCM) 10K type strain sequencing project: providing services to taxonomists for standard genome sequencing and annotation.</title>
        <authorList>
            <consortium name="The Broad Institute Genomics Platform"/>
            <consortium name="The Broad Institute Genome Sequencing Center for Infectious Disease"/>
            <person name="Wu L."/>
            <person name="Ma J."/>
        </authorList>
    </citation>
    <scope>NUCLEOTIDE SEQUENCE [LARGE SCALE GENOMIC DNA]</scope>
    <source>
        <strain evidence="2">CGMCC 4.7317</strain>
    </source>
</reference>
<name>A0ABW1SX62_9ACTN</name>